<dbReference type="RefSeq" id="WP_260572963.1">
    <property type="nucleotide sequence ID" value="NZ_CP104205.1"/>
</dbReference>
<gene>
    <name evidence="2" type="ORF">NYZ99_00195</name>
</gene>
<organism evidence="2 3">
    <name type="scientific">Maribacter litopenaei</name>
    <dbReference type="NCBI Taxonomy" id="2976127"/>
    <lineage>
        <taxon>Bacteria</taxon>
        <taxon>Pseudomonadati</taxon>
        <taxon>Bacteroidota</taxon>
        <taxon>Flavobacteriia</taxon>
        <taxon>Flavobacteriales</taxon>
        <taxon>Flavobacteriaceae</taxon>
        <taxon>Maribacter</taxon>
    </lineage>
</organism>
<keyword evidence="1" id="KW-0732">Signal</keyword>
<feature type="signal peptide" evidence="1">
    <location>
        <begin position="1"/>
        <end position="19"/>
    </location>
</feature>
<evidence type="ECO:0000313" key="2">
    <source>
        <dbReference type="EMBL" id="UWX55111.1"/>
    </source>
</evidence>
<protein>
    <recommendedName>
        <fullName evidence="4">Nicotinic acid mononucleotide adenyltransferase</fullName>
    </recommendedName>
</protein>
<name>A0ABY5YB39_9FLAO</name>
<proteinExistence type="predicted"/>
<evidence type="ECO:0000256" key="1">
    <source>
        <dbReference type="SAM" id="SignalP"/>
    </source>
</evidence>
<evidence type="ECO:0000313" key="3">
    <source>
        <dbReference type="Proteomes" id="UP001059209"/>
    </source>
</evidence>
<keyword evidence="3" id="KW-1185">Reference proteome</keyword>
<accession>A0ABY5YB39</accession>
<evidence type="ECO:0008006" key="4">
    <source>
        <dbReference type="Google" id="ProtNLM"/>
    </source>
</evidence>
<reference evidence="2" key="1">
    <citation type="submission" date="2022-09" db="EMBL/GenBank/DDBJ databases">
        <title>Maribacter litopenaei sp. nov., isolated from the intestinal tract of the Pacific White Shrimp, Litopenaeus vannamei.</title>
        <authorList>
            <person name="Kim S.Y."/>
            <person name="Hwang C.Y."/>
        </authorList>
    </citation>
    <scope>NUCLEOTIDE SEQUENCE</scope>
    <source>
        <strain evidence="2">HL-LV01</strain>
    </source>
</reference>
<sequence>MLRKILLLFILATIQSTVAQQTDVAYSIGEKYNDKYKYSNLLAIAEDGEGGTVIVRAYYTGIVLKPKGYFIEHYNKDLELLSEFNYKLKNANFVDAYIKNGQAYLLFLEYNYDNMAYEYQIHRSPYTDYQFTRETILTIPSDPVAEPLDWNYYNRNFSSGFTTSVLFNDEKSAFAITTHFKKGKNNQHFIHVFDAGLNKLMEHDFSAEVEEKNYAFETITFSEDLRNVYLVGKAYFKKKRFNATERKFQYEMVRVSSMGGTTQSFYTPGKFPRGPKTYF</sequence>
<dbReference type="EMBL" id="CP104205">
    <property type="protein sequence ID" value="UWX55111.1"/>
    <property type="molecule type" value="Genomic_DNA"/>
</dbReference>
<feature type="chain" id="PRO_5045661543" description="Nicotinic acid mononucleotide adenyltransferase" evidence="1">
    <location>
        <begin position="20"/>
        <end position="279"/>
    </location>
</feature>
<dbReference type="Proteomes" id="UP001059209">
    <property type="component" value="Chromosome"/>
</dbReference>